<evidence type="ECO:0000313" key="1">
    <source>
        <dbReference type="EMBL" id="MCY1079429.1"/>
    </source>
</evidence>
<accession>A0ABT4ADZ1</accession>
<dbReference type="Proteomes" id="UP001207654">
    <property type="component" value="Unassembled WGS sequence"/>
</dbReference>
<comment type="caution">
    <text evidence="1">The sequence shown here is derived from an EMBL/GenBank/DDBJ whole genome shotgun (WGS) entry which is preliminary data.</text>
</comment>
<keyword evidence="2" id="KW-1185">Reference proteome</keyword>
<reference evidence="1 2" key="1">
    <citation type="submission" date="2022-11" db="EMBL/GenBank/DDBJ databases">
        <title>Minimal conservation of predation-associated metabolite biosynthetic gene clusters underscores biosynthetic potential of Myxococcota including descriptions for ten novel species: Archangium lansinium sp. nov., Myxococcus landrumus sp. nov., Nannocystis bai.</title>
        <authorList>
            <person name="Ahearne A."/>
            <person name="Stevens C."/>
            <person name="Phillips K."/>
        </authorList>
    </citation>
    <scope>NUCLEOTIDE SEQUENCE [LARGE SCALE GENOMIC DNA]</scope>
    <source>
        <strain evidence="1 2">MIWBW</strain>
    </source>
</reference>
<organism evidence="1 2">
    <name type="scientific">Archangium lansingense</name>
    <dbReference type="NCBI Taxonomy" id="2995310"/>
    <lineage>
        <taxon>Bacteria</taxon>
        <taxon>Pseudomonadati</taxon>
        <taxon>Myxococcota</taxon>
        <taxon>Myxococcia</taxon>
        <taxon>Myxococcales</taxon>
        <taxon>Cystobacterineae</taxon>
        <taxon>Archangiaceae</taxon>
        <taxon>Archangium</taxon>
    </lineage>
</organism>
<dbReference type="EMBL" id="JAPNKA010000001">
    <property type="protein sequence ID" value="MCY1079429.1"/>
    <property type="molecule type" value="Genomic_DNA"/>
</dbReference>
<gene>
    <name evidence="1" type="ORF">OV287_33725</name>
</gene>
<proteinExistence type="predicted"/>
<sequence>MQQKSQAQVLSITQKGFTTLSISNKLLSLRAPIWERQSGKEVTRPAAFKLGASPAVLRVRLEAQKVDAGAGYELRGSHAGVLLFSGPVDGKALSNGAAEADVSLSSPPERFMAIQGGIRWALSGAGTTIDLGETQLELYWVPADADAPYLRGMPVELLRDVKSALDAPGARTLSVANNTLSFLRDGVSENLPTDVKSVVEWCFSRNPPRYDVWQGANHFTAIPNYPNFDNVTLYLSRYLAAIKQPNTICNCYDQAAVLQYYLRTIGVTNVKYCFMKPFGYMAKTNLIGRGTCNNPFYMSNNTEPVVADSDPKRTAFGNHAFCFLVDKGNIADSCAGPHVGDQSVAVYVDEATDGNTPNPPRIRRGTAADISYYTGVTKVNQVMSSPREADELVSFKSAVDFNEKALPAAPGKGVACEWPDPRQAPVLSGGGWDLSYEEILGGPREALRFWRLQRKDAEISISIYVASDTAETAQHRFVNLGSTHQLDRPVFTKGPATLGQSAAMFKGTGRSRYLWVFHNVTFDLQATNTDVDLEALAHWLQSKAAAAVVSDLQAHLPPVDAAPPGPPVQVGDTFTINVQARPEHLVEPLSEPTTLRLVDEQAGALTFRAERTGEHEVTVVTVDPRTLLVSSKKVIVPIR</sequence>
<dbReference type="RefSeq" id="WP_267538150.1">
    <property type="nucleotide sequence ID" value="NZ_JAPNKA010000001.1"/>
</dbReference>
<evidence type="ECO:0000313" key="2">
    <source>
        <dbReference type="Proteomes" id="UP001207654"/>
    </source>
</evidence>
<protein>
    <submittedName>
        <fullName evidence="1">Uncharacterized protein</fullName>
    </submittedName>
</protein>
<name>A0ABT4ADZ1_9BACT</name>